<evidence type="ECO:0000256" key="2">
    <source>
        <dbReference type="ARBA" id="ARBA00022723"/>
    </source>
</evidence>
<proteinExistence type="predicted"/>
<dbReference type="Pfam" id="PF13359">
    <property type="entry name" value="DDE_Tnp_4"/>
    <property type="match status" value="1"/>
</dbReference>
<dbReference type="KEGG" id="api:100574578"/>
<dbReference type="EnsemblMetazoa" id="XM_003240092.2">
    <property type="protein sequence ID" value="XP_003240140.1"/>
    <property type="gene ID" value="LOC100574578"/>
</dbReference>
<organism evidence="4 5">
    <name type="scientific">Acyrthosiphon pisum</name>
    <name type="common">Pea aphid</name>
    <dbReference type="NCBI Taxonomy" id="7029"/>
    <lineage>
        <taxon>Eukaryota</taxon>
        <taxon>Metazoa</taxon>
        <taxon>Ecdysozoa</taxon>
        <taxon>Arthropoda</taxon>
        <taxon>Hexapoda</taxon>
        <taxon>Insecta</taxon>
        <taxon>Pterygota</taxon>
        <taxon>Neoptera</taxon>
        <taxon>Paraneoptera</taxon>
        <taxon>Hemiptera</taxon>
        <taxon>Sternorrhyncha</taxon>
        <taxon>Aphidomorpha</taxon>
        <taxon>Aphidoidea</taxon>
        <taxon>Aphididae</taxon>
        <taxon>Macrosiphini</taxon>
        <taxon>Acyrthosiphon</taxon>
    </lineage>
</organism>
<dbReference type="OrthoDB" id="2430314at2759"/>
<accession>A0A8R1W823</accession>
<evidence type="ECO:0000259" key="3">
    <source>
        <dbReference type="Pfam" id="PF13359"/>
    </source>
</evidence>
<reference evidence="4" key="2">
    <citation type="submission" date="2022-06" db="UniProtKB">
        <authorList>
            <consortium name="EnsemblMetazoa"/>
        </authorList>
    </citation>
    <scope>IDENTIFICATION</scope>
</reference>
<dbReference type="InterPro" id="IPR027806">
    <property type="entry name" value="HARBI1_dom"/>
</dbReference>
<sequence length="132" mass="15304">MLHCLQKYKSTLHYYATGTFQTVIGDHIRVNKSTVFRTIKRVSTAIARLYPQSINMPRTALERSIVQTGFYKIRNFPRVIGAIDCTHIRIQSPNSDIGERFRNRKGYFSFNVQVICNSNMEIMNIVSRQSKV</sequence>
<dbReference type="AlphaFoldDB" id="A0A8R1W823"/>
<comment type="cofactor">
    <cofactor evidence="1">
        <name>a divalent metal cation</name>
        <dbReference type="ChEBI" id="CHEBI:60240"/>
    </cofactor>
</comment>
<evidence type="ECO:0000256" key="1">
    <source>
        <dbReference type="ARBA" id="ARBA00001968"/>
    </source>
</evidence>
<evidence type="ECO:0000313" key="5">
    <source>
        <dbReference type="Proteomes" id="UP000007819"/>
    </source>
</evidence>
<evidence type="ECO:0000313" key="4">
    <source>
        <dbReference type="EnsemblMetazoa" id="XP_003240140.1"/>
    </source>
</evidence>
<keyword evidence="5" id="KW-1185">Reference proteome</keyword>
<dbReference type="GeneID" id="100574578"/>
<reference evidence="5" key="1">
    <citation type="submission" date="2010-06" db="EMBL/GenBank/DDBJ databases">
        <authorList>
            <person name="Jiang H."/>
            <person name="Abraham K."/>
            <person name="Ali S."/>
            <person name="Alsbrooks S.L."/>
            <person name="Anim B.N."/>
            <person name="Anosike U.S."/>
            <person name="Attaway T."/>
            <person name="Bandaranaike D.P."/>
            <person name="Battles P.K."/>
            <person name="Bell S.N."/>
            <person name="Bell A.V."/>
            <person name="Beltran B."/>
            <person name="Bickham C."/>
            <person name="Bustamante Y."/>
            <person name="Caleb T."/>
            <person name="Canada A."/>
            <person name="Cardenas V."/>
            <person name="Carter K."/>
            <person name="Chacko J."/>
            <person name="Chandrabose M.N."/>
            <person name="Chavez D."/>
            <person name="Chavez A."/>
            <person name="Chen L."/>
            <person name="Chu H.-S."/>
            <person name="Claassen K.J."/>
            <person name="Cockrell R."/>
            <person name="Collins M."/>
            <person name="Cooper J.A."/>
            <person name="Cree A."/>
            <person name="Curry S.M."/>
            <person name="Da Y."/>
            <person name="Dao M.D."/>
            <person name="Das B."/>
            <person name="Davila M.-L."/>
            <person name="Davy-Carroll L."/>
            <person name="Denson S."/>
            <person name="Dinh H."/>
            <person name="Ebong V.E."/>
            <person name="Edwards J.R."/>
            <person name="Egan A."/>
            <person name="El-Daye J."/>
            <person name="Escobedo L."/>
            <person name="Fernandez S."/>
            <person name="Fernando P.R."/>
            <person name="Flagg N."/>
            <person name="Forbes L.D."/>
            <person name="Fowler R.G."/>
            <person name="Fu Q."/>
            <person name="Gabisi R.A."/>
            <person name="Ganer J."/>
            <person name="Garbino Pronczuk A."/>
            <person name="Garcia R.M."/>
            <person name="Garner T."/>
            <person name="Garrett T.E."/>
            <person name="Gonzalez D.A."/>
            <person name="Hamid H."/>
            <person name="Hawkins E.S."/>
            <person name="Hirani K."/>
            <person name="Hogues M.E."/>
            <person name="Hollins B."/>
            <person name="Hsiao C.-H."/>
            <person name="Jabil R."/>
            <person name="James M.L."/>
            <person name="Jhangiani S.N."/>
            <person name="Johnson B."/>
            <person name="Johnson Q."/>
            <person name="Joshi V."/>
            <person name="Kalu J.B."/>
            <person name="Kam C."/>
            <person name="Kashfia A."/>
            <person name="Keebler J."/>
            <person name="Kisamo H."/>
            <person name="Kovar C.L."/>
            <person name="Lago L.A."/>
            <person name="Lai C.-Y."/>
            <person name="Laidlaw J."/>
            <person name="Lara F."/>
            <person name="Le T.-K."/>
            <person name="Lee S.L."/>
            <person name="Legall F.H."/>
            <person name="Lemon S.J."/>
            <person name="Lewis L.R."/>
            <person name="Li B."/>
            <person name="Liu Y."/>
            <person name="Liu Y.-S."/>
            <person name="Lopez J."/>
            <person name="Lozado R.J."/>
            <person name="Lu J."/>
            <person name="Madu R.C."/>
            <person name="Maheshwari M."/>
            <person name="Maheshwari R."/>
            <person name="Malloy K."/>
            <person name="Martinez E."/>
            <person name="Mathew T."/>
            <person name="Mercado I.C."/>
            <person name="Mercado C."/>
            <person name="Meyer B."/>
            <person name="Montgomery K."/>
            <person name="Morgan M.B."/>
            <person name="Munidasa M."/>
            <person name="Nazareth L.V."/>
            <person name="Nelson J."/>
            <person name="Ng B.M."/>
            <person name="Nguyen N.B."/>
            <person name="Nguyen P.Q."/>
            <person name="Nguyen T."/>
            <person name="Obregon M."/>
            <person name="Okwuonu G.O."/>
            <person name="Onwere C.G."/>
            <person name="Orozco G."/>
            <person name="Parra A."/>
            <person name="Patel S."/>
            <person name="Patil S."/>
            <person name="Perez A."/>
            <person name="Perez Y."/>
            <person name="Pham C."/>
            <person name="Primus E.L."/>
            <person name="Pu L.-L."/>
            <person name="Puazo M."/>
            <person name="Qin X."/>
            <person name="Quiroz J.B."/>
            <person name="Reese J."/>
            <person name="Richards S."/>
            <person name="Rives C.M."/>
            <person name="Robberts R."/>
            <person name="Ruiz S.J."/>
            <person name="Ruiz M.J."/>
            <person name="Santibanez J."/>
            <person name="Schneider B.W."/>
            <person name="Sisson I."/>
            <person name="Smith M."/>
            <person name="Sodergren E."/>
            <person name="Song X.-Z."/>
            <person name="Song B.B."/>
            <person name="Summersgill H."/>
            <person name="Thelus R."/>
            <person name="Thornton R.D."/>
            <person name="Trejos Z.Y."/>
            <person name="Usmani K."/>
            <person name="Vattathil S."/>
            <person name="Villasana D."/>
            <person name="Walker D.L."/>
            <person name="Wang S."/>
            <person name="Wang K."/>
            <person name="White C.S."/>
            <person name="Williams A.C."/>
            <person name="Williamson J."/>
            <person name="Wilson K."/>
            <person name="Woghiren I.O."/>
            <person name="Woodworth J.R."/>
            <person name="Worley K.C."/>
            <person name="Wright R.A."/>
            <person name="Wu W."/>
            <person name="Young L."/>
            <person name="Zhang L."/>
            <person name="Zhang J."/>
            <person name="Zhu Y."/>
            <person name="Muzny D.M."/>
            <person name="Weinstock G."/>
            <person name="Gibbs R.A."/>
        </authorList>
    </citation>
    <scope>NUCLEOTIDE SEQUENCE [LARGE SCALE GENOMIC DNA]</scope>
    <source>
        <strain evidence="5">LSR1</strain>
    </source>
</reference>
<keyword evidence="2" id="KW-0479">Metal-binding</keyword>
<dbReference type="GO" id="GO:0046872">
    <property type="term" value="F:metal ion binding"/>
    <property type="evidence" value="ECO:0007669"/>
    <property type="project" value="UniProtKB-KW"/>
</dbReference>
<dbReference type="Proteomes" id="UP000007819">
    <property type="component" value="Chromosome X"/>
</dbReference>
<dbReference type="RefSeq" id="XP_003240140.1">
    <property type="nucleotide sequence ID" value="XM_003240092.2"/>
</dbReference>
<name>A0A8R1W823_ACYPI</name>
<feature type="domain" description="DDE Tnp4" evidence="3">
    <location>
        <begin position="83"/>
        <end position="125"/>
    </location>
</feature>
<protein>
    <recommendedName>
        <fullName evidence="3">DDE Tnp4 domain-containing protein</fullName>
    </recommendedName>
</protein>